<dbReference type="Proteomes" id="UP001500552">
    <property type="component" value="Unassembled WGS sequence"/>
</dbReference>
<dbReference type="PANTHER" id="PTHR10357:SF219">
    <property type="entry name" value="MALTOSE ALPHA-D-GLUCOSYLTRANSFERASE"/>
    <property type="match status" value="1"/>
</dbReference>
<comment type="caution">
    <text evidence="2">The sequence shown here is derived from an EMBL/GenBank/DDBJ whole genome shotgun (WGS) entry which is preliminary data.</text>
</comment>
<name>A0ABP8LTR2_9BACT</name>
<dbReference type="RefSeq" id="WP_345160028.1">
    <property type="nucleotide sequence ID" value="NZ_BAABHC010000016.1"/>
</dbReference>
<keyword evidence="3" id="KW-1185">Reference proteome</keyword>
<dbReference type="InterPro" id="IPR006047">
    <property type="entry name" value="GH13_cat_dom"/>
</dbReference>
<evidence type="ECO:0000313" key="3">
    <source>
        <dbReference type="Proteomes" id="UP001500552"/>
    </source>
</evidence>
<feature type="domain" description="Glycosyl hydrolase family 13 catalytic" evidence="1">
    <location>
        <begin position="18"/>
        <end position="408"/>
    </location>
</feature>
<dbReference type="InterPro" id="IPR054049">
    <property type="entry name" value="SupH-like_C"/>
</dbReference>
<reference evidence="3" key="1">
    <citation type="journal article" date="2019" name="Int. J. Syst. Evol. Microbiol.">
        <title>The Global Catalogue of Microorganisms (GCM) 10K type strain sequencing project: providing services to taxonomists for standard genome sequencing and annotation.</title>
        <authorList>
            <consortium name="The Broad Institute Genomics Platform"/>
            <consortium name="The Broad Institute Genome Sequencing Center for Infectious Disease"/>
            <person name="Wu L."/>
            <person name="Ma J."/>
        </authorList>
    </citation>
    <scope>NUCLEOTIDE SEQUENCE [LARGE SCALE GENOMIC DNA]</scope>
    <source>
        <strain evidence="3">JCM 17926</strain>
    </source>
</reference>
<evidence type="ECO:0000313" key="2">
    <source>
        <dbReference type="EMBL" id="GAA4436005.1"/>
    </source>
</evidence>
<accession>A0ABP8LTR2</accession>
<dbReference type="SUPFAM" id="SSF51445">
    <property type="entry name" value="(Trans)glycosidases"/>
    <property type="match status" value="1"/>
</dbReference>
<evidence type="ECO:0000259" key="1">
    <source>
        <dbReference type="SMART" id="SM00642"/>
    </source>
</evidence>
<dbReference type="Gene3D" id="3.90.400.10">
    <property type="entry name" value="Oligo-1,6-glucosidase, Domain 2"/>
    <property type="match status" value="1"/>
</dbReference>
<proteinExistence type="predicted"/>
<dbReference type="Gene3D" id="2.60.40.1180">
    <property type="entry name" value="Golgi alpha-mannosidase II"/>
    <property type="match status" value="1"/>
</dbReference>
<dbReference type="InterPro" id="IPR017853">
    <property type="entry name" value="GH"/>
</dbReference>
<dbReference type="PANTHER" id="PTHR10357">
    <property type="entry name" value="ALPHA-AMYLASE FAMILY MEMBER"/>
    <property type="match status" value="1"/>
</dbReference>
<dbReference type="CDD" id="cd11334">
    <property type="entry name" value="AmyAc_TreS"/>
    <property type="match status" value="1"/>
</dbReference>
<dbReference type="Pfam" id="PF22157">
    <property type="entry name" value="SupH-like_C"/>
    <property type="match status" value="1"/>
</dbReference>
<dbReference type="SUPFAM" id="SSF51011">
    <property type="entry name" value="Glycosyl hydrolase domain"/>
    <property type="match status" value="1"/>
</dbReference>
<dbReference type="Gene3D" id="3.20.20.80">
    <property type="entry name" value="Glycosidases"/>
    <property type="match status" value="1"/>
</dbReference>
<dbReference type="SMART" id="SM00642">
    <property type="entry name" value="Aamy"/>
    <property type="match status" value="1"/>
</dbReference>
<dbReference type="EMBL" id="BAABHC010000016">
    <property type="protein sequence ID" value="GAA4436005.1"/>
    <property type="molecule type" value="Genomic_DNA"/>
</dbReference>
<organism evidence="2 3">
    <name type="scientific">Pontibacter saemangeumensis</name>
    <dbReference type="NCBI Taxonomy" id="1084525"/>
    <lineage>
        <taxon>Bacteria</taxon>
        <taxon>Pseudomonadati</taxon>
        <taxon>Bacteroidota</taxon>
        <taxon>Cytophagia</taxon>
        <taxon>Cytophagales</taxon>
        <taxon>Hymenobacteraceae</taxon>
        <taxon>Pontibacter</taxon>
    </lineage>
</organism>
<dbReference type="Pfam" id="PF00128">
    <property type="entry name" value="Alpha-amylase"/>
    <property type="match status" value="1"/>
</dbReference>
<dbReference type="InterPro" id="IPR013780">
    <property type="entry name" value="Glyco_hydro_b"/>
</dbReference>
<gene>
    <name evidence="2" type="ORF">GCM10023188_28550</name>
</gene>
<dbReference type="InterPro" id="IPR045857">
    <property type="entry name" value="O16G_dom_2"/>
</dbReference>
<sequence>MIEDLWYKNAIIYSLDLETFMDVNSDGTGDFEGLARRLDYLHALGVDTIWLAPFQPTPNKDNGYDISDYYGVDPRHGSSGNFVEFMHQANKRGIKVIIDLVVNHTSDQHPWFQDARSSKDAKHRDWYVWSEEKPSDWDEGMVFPGVQKATWTYDKKAKAYYFHRFYEFQPDLNMDNPEVRAEIQRIMGFWLELGVAGFRVDAVPFILESPAPGKAKPTMNFEYLREMRRFLQWRRGDAVLLGEANVLPEENQKYFGHEGDGIQLMFNFYVNQHAFYALASADTEPLAKALESTKELFFTAQWAQFLRNHDELDLGRLTEKQRQKVFSRFGPDKNMQLYDRGIRRRLSPMLGNRQQVELAYSLMFSLPGTPVIRYGDEIGMGDDLSLNERDAVRTPMQWSSDPQAGFSRADKLVHPVIDEGPYAYDHVNVENQRRDPGSLLNWMTSLIRLRKECPEIGWGKWKLLKTGYSEVLGICYSWKGNSLVVLHNFNEKAYEIVLNLNQGPGEKLIDLMKNYEGEADSKGNQHITIEAYGYRWFRTGDLSYQMFGDDSEKP</sequence>
<protein>
    <submittedName>
        <fullName evidence="2">Alpha-amylase family protein</fullName>
    </submittedName>
</protein>